<proteinExistence type="predicted"/>
<feature type="region of interest" description="Disordered" evidence="1">
    <location>
        <begin position="43"/>
        <end position="66"/>
    </location>
</feature>
<sequence length="92" mass="10130">MERLRARQEAVWQSRIKSLLEDLDGVERDQSVAELSELLAQARPQPGPADAGPAEESGNTFNDPAAFQIGGEQHVHFTSGSQPNLLRSHLIR</sequence>
<gene>
    <name evidence="2" type="ORF">Sspor_09070</name>
</gene>
<dbReference type="EMBL" id="BNED01000005">
    <property type="protein sequence ID" value="GHI75346.1"/>
    <property type="molecule type" value="Genomic_DNA"/>
</dbReference>
<name>A0ABQ3T4M6_9ACTN</name>
<keyword evidence="3" id="KW-1185">Reference proteome</keyword>
<dbReference type="Proteomes" id="UP000608522">
    <property type="component" value="Unassembled WGS sequence"/>
</dbReference>
<accession>A0ABQ3T4M6</accession>
<organism evidence="2 3">
    <name type="scientific">Streptomyces spororaveus</name>
    <dbReference type="NCBI Taxonomy" id="284039"/>
    <lineage>
        <taxon>Bacteria</taxon>
        <taxon>Bacillati</taxon>
        <taxon>Actinomycetota</taxon>
        <taxon>Actinomycetes</taxon>
        <taxon>Kitasatosporales</taxon>
        <taxon>Streptomycetaceae</taxon>
        <taxon>Streptomyces</taxon>
    </lineage>
</organism>
<reference evidence="3" key="1">
    <citation type="submission" date="2023-07" db="EMBL/GenBank/DDBJ databases">
        <title>Whole genome shotgun sequence of Streptomyces spororaveus NBRC 15456.</title>
        <authorList>
            <person name="Komaki H."/>
            <person name="Tamura T."/>
        </authorList>
    </citation>
    <scope>NUCLEOTIDE SEQUENCE [LARGE SCALE GENOMIC DNA]</scope>
    <source>
        <strain evidence="3">NBRC 15456</strain>
    </source>
</reference>
<comment type="caution">
    <text evidence="2">The sequence shown here is derived from an EMBL/GenBank/DDBJ whole genome shotgun (WGS) entry which is preliminary data.</text>
</comment>
<evidence type="ECO:0000256" key="1">
    <source>
        <dbReference type="SAM" id="MobiDB-lite"/>
    </source>
</evidence>
<protein>
    <submittedName>
        <fullName evidence="2">Uncharacterized protein</fullName>
    </submittedName>
</protein>
<evidence type="ECO:0000313" key="3">
    <source>
        <dbReference type="Proteomes" id="UP000608522"/>
    </source>
</evidence>
<evidence type="ECO:0000313" key="2">
    <source>
        <dbReference type="EMBL" id="GHI75346.1"/>
    </source>
</evidence>
<dbReference type="RefSeq" id="WP_202197808.1">
    <property type="nucleotide sequence ID" value="NZ_BAAATO010000004.1"/>
</dbReference>